<keyword evidence="8" id="KW-0808">Transferase</keyword>
<evidence type="ECO:0000256" key="9">
    <source>
        <dbReference type="ARBA" id="ARBA00022692"/>
    </source>
</evidence>
<evidence type="ECO:0000256" key="2">
    <source>
        <dbReference type="ARBA" id="ARBA00008684"/>
    </source>
</evidence>
<dbReference type="Gene3D" id="1.10.510.10">
    <property type="entry name" value="Transferase(Phosphotransferase) domain 1"/>
    <property type="match status" value="1"/>
</dbReference>
<dbReference type="InterPro" id="IPR008271">
    <property type="entry name" value="Ser/Thr_kinase_AS"/>
</dbReference>
<dbReference type="Gene3D" id="3.30.200.20">
    <property type="entry name" value="Phosphorylase Kinase, domain 1"/>
    <property type="match status" value="1"/>
</dbReference>
<protein>
    <recommendedName>
        <fullName evidence="3">non-specific serine/threonine protein kinase</fullName>
        <ecNumber evidence="3">2.7.11.1</ecNumber>
    </recommendedName>
</protein>
<dbReference type="EnsemblPlants" id="EMT21837">
    <property type="protein sequence ID" value="EMT21837"/>
    <property type="gene ID" value="F775_25430"/>
</dbReference>
<dbReference type="SUPFAM" id="SSF52058">
    <property type="entry name" value="L domain-like"/>
    <property type="match status" value="2"/>
</dbReference>
<sequence length="1178" mass="128391">MHSQPLDLRARTPLPDDGLSMWSGSTLLNLKTSVVVNGLVTITKKYLQMTSTHKDHQSSSLKHSDSLVPPHPVHSGIMPSMFTLLYILLILFSVSTTILEAAQANKSEIDRQALLCFKSGISSYPLGILDSWSEDSLNFCGWKGVTCGTKFPPRVVSLNFNYARLSGKLSGCLGNLTFLSRMNLAYNNLSGTIPEEWGMLPNLHTLNLAGSYLQGNIPISLGASNSLSYVNLANNTLTGGIPLPLTDCSSLSTLILSRNNLSGEIPSTLFDNSSKLAVVDLQKNSFTGLIPRFHKVTALKFLCLTENFLSGSIPPSIGNVSSLTSILLGQNKLSGLIPETIGHTTKLLELDLSFNSLSGNVPVSLYNMSSLKNFSVGSNGLVGQLPSYIGHSLPTLQSLIMGSNRLEGLIPTSLANMSNLQMLDLSDNSLNGPVPSLGSLANLSQLVLGSNLLEAHDWSFLTSLANCTQLTKLSLEGNGLNGSLPAAVVNLSTRLQDLSLGSNKISGSIPVEISNLVNLTSLRMESNFLSGSIPSTIGKLQNLYVLNLSKNKLSGQIPPSVGDITQLGKLYLDDNNLIGNIPDSLGQCKGLLELNLSTNSLDGSIPVKLFDRPPLSLGVDFSYNKLIGEIPSEVGNLANLALLNVSNNMLFGTIPEALGSCLTLLFLRMERNMLEGQIPQSFRKLRSIQQINLARNILSGPVPEFFGDLTLLDKLDLSYNNFEGPIPSGGCFRNSSMVVLDGNRMLCARVSMLGLPICDDTQTKNHVPLLRIIMIITPLIAGVLLLYLVVTVWKRRAQLTFPRCNKIPGVLCLVANRKKREAVANQKIREVVACSNHKETLKKISYGDILKATNWFSSVHTISSTCTGSVYVGRFKSDRSLVAIKVFNLNEPGGYGSYFTECEVLRSTRHRNIMRPMTLCSTLDSKNHEFKALVFKFMVNGSLDRWLHSEQHNVIPGRVLSFGKRICIAADVASALDYVHNQLTPPLIHCDLKPHNVLLDDDMTAQLSDFGSAKFLLPGQVIRKSLVDVGGTIGYIAPAHFPPSCMYAWFIEFLSAFSEYGLGCKISVGGDVYSFGVLLLELLTGKRPTDDMFVDGLTLPIFSESMFPDLVAEMLDPHMAHEEHQGCVEAWMQRYVVPLVPLGLSCTMESPKDRPGMKDVCAKLSALRDDFLERHHDD</sequence>
<evidence type="ECO:0000256" key="13">
    <source>
        <dbReference type="ARBA" id="ARBA00022777"/>
    </source>
</evidence>
<comment type="catalytic activity">
    <reaction evidence="19">
        <text>L-threonyl-[protein] + ATP = O-phospho-L-threonyl-[protein] + ADP + H(+)</text>
        <dbReference type="Rhea" id="RHEA:46608"/>
        <dbReference type="Rhea" id="RHEA-COMP:11060"/>
        <dbReference type="Rhea" id="RHEA-COMP:11605"/>
        <dbReference type="ChEBI" id="CHEBI:15378"/>
        <dbReference type="ChEBI" id="CHEBI:30013"/>
        <dbReference type="ChEBI" id="CHEBI:30616"/>
        <dbReference type="ChEBI" id="CHEBI:61977"/>
        <dbReference type="ChEBI" id="CHEBI:456216"/>
        <dbReference type="EC" id="2.7.11.1"/>
    </reaction>
</comment>
<dbReference type="FunFam" id="3.80.10.10:FF:000383">
    <property type="entry name" value="Leucine-rich repeat receptor protein kinase EMS1"/>
    <property type="match status" value="1"/>
</dbReference>
<dbReference type="PANTHER" id="PTHR48053:SF37">
    <property type="entry name" value="LEUCINE-RICH REPEAT PROTEIN KINASE FAMILY PROTEIN"/>
    <property type="match status" value="1"/>
</dbReference>
<dbReference type="InterPro" id="IPR011009">
    <property type="entry name" value="Kinase-like_dom_sf"/>
</dbReference>
<keyword evidence="15" id="KW-1133">Transmembrane helix</keyword>
<dbReference type="GO" id="GO:0005886">
    <property type="term" value="C:plasma membrane"/>
    <property type="evidence" value="ECO:0007669"/>
    <property type="project" value="UniProtKB-SubCell"/>
</dbReference>
<dbReference type="Pfam" id="PF00069">
    <property type="entry name" value="Pkinase"/>
    <property type="match status" value="1"/>
</dbReference>
<evidence type="ECO:0000256" key="5">
    <source>
        <dbReference type="ARBA" id="ARBA00022527"/>
    </source>
</evidence>
<comment type="similarity">
    <text evidence="2">Belongs to the protein kinase superfamily. Ser/Thr protein kinase family.</text>
</comment>
<evidence type="ECO:0000256" key="1">
    <source>
        <dbReference type="ARBA" id="ARBA00004251"/>
    </source>
</evidence>
<evidence type="ECO:0000256" key="7">
    <source>
        <dbReference type="ARBA" id="ARBA00022614"/>
    </source>
</evidence>
<comment type="catalytic activity">
    <reaction evidence="20">
        <text>L-seryl-[protein] + ATP = O-phospho-L-seryl-[protein] + ADP + H(+)</text>
        <dbReference type="Rhea" id="RHEA:17989"/>
        <dbReference type="Rhea" id="RHEA-COMP:9863"/>
        <dbReference type="Rhea" id="RHEA-COMP:11604"/>
        <dbReference type="ChEBI" id="CHEBI:15378"/>
        <dbReference type="ChEBI" id="CHEBI:29999"/>
        <dbReference type="ChEBI" id="CHEBI:30616"/>
        <dbReference type="ChEBI" id="CHEBI:83421"/>
        <dbReference type="ChEBI" id="CHEBI:456216"/>
        <dbReference type="EC" id="2.7.11.1"/>
    </reaction>
</comment>
<evidence type="ECO:0000256" key="20">
    <source>
        <dbReference type="ARBA" id="ARBA00048679"/>
    </source>
</evidence>
<dbReference type="PANTHER" id="PTHR48053">
    <property type="entry name" value="LEUCINE RICH REPEAT FAMILY PROTEIN, EXPRESSED"/>
    <property type="match status" value="1"/>
</dbReference>
<evidence type="ECO:0000256" key="12">
    <source>
        <dbReference type="ARBA" id="ARBA00022741"/>
    </source>
</evidence>
<proteinExistence type="inferred from homology"/>
<evidence type="ECO:0000256" key="8">
    <source>
        <dbReference type="ARBA" id="ARBA00022679"/>
    </source>
</evidence>
<evidence type="ECO:0000256" key="11">
    <source>
        <dbReference type="ARBA" id="ARBA00022737"/>
    </source>
</evidence>
<keyword evidence="12" id="KW-0547">Nucleotide-binding</keyword>
<keyword evidence="5" id="KW-0723">Serine/threonine-protein kinase</keyword>
<dbReference type="InterPro" id="IPR001611">
    <property type="entry name" value="Leu-rich_rpt"/>
</dbReference>
<evidence type="ECO:0000256" key="19">
    <source>
        <dbReference type="ARBA" id="ARBA00047899"/>
    </source>
</evidence>
<dbReference type="FunFam" id="1.10.510.10:FF:000358">
    <property type="entry name" value="Putative leucine-rich repeat receptor-like serine/threonine-protein kinase"/>
    <property type="match status" value="1"/>
</dbReference>
<dbReference type="InterPro" id="IPR051716">
    <property type="entry name" value="Plant_RL_S/T_kinase"/>
</dbReference>
<keyword evidence="4" id="KW-1003">Cell membrane</keyword>
<evidence type="ECO:0000256" key="16">
    <source>
        <dbReference type="ARBA" id="ARBA00023136"/>
    </source>
</evidence>
<evidence type="ECO:0000256" key="6">
    <source>
        <dbReference type="ARBA" id="ARBA00022553"/>
    </source>
</evidence>
<dbReference type="Pfam" id="PF13855">
    <property type="entry name" value="LRR_8"/>
    <property type="match status" value="1"/>
</dbReference>
<accession>M8C484</accession>
<keyword evidence="6" id="KW-0597">Phosphoprotein</keyword>
<dbReference type="InterPro" id="IPR032675">
    <property type="entry name" value="LRR_dom_sf"/>
</dbReference>
<dbReference type="PROSITE" id="PS50011">
    <property type="entry name" value="PROTEIN_KINASE_DOM"/>
    <property type="match status" value="1"/>
</dbReference>
<dbReference type="EC" id="2.7.11.1" evidence="3"/>
<keyword evidence="17" id="KW-0675">Receptor</keyword>
<evidence type="ECO:0000256" key="10">
    <source>
        <dbReference type="ARBA" id="ARBA00022729"/>
    </source>
</evidence>
<dbReference type="Pfam" id="PF08263">
    <property type="entry name" value="LRRNT_2"/>
    <property type="match status" value="1"/>
</dbReference>
<keyword evidence="14" id="KW-0067">ATP-binding</keyword>
<evidence type="ECO:0000313" key="22">
    <source>
        <dbReference type="EnsemblPlants" id="EMT21837"/>
    </source>
</evidence>
<evidence type="ECO:0000256" key="15">
    <source>
        <dbReference type="ARBA" id="ARBA00022989"/>
    </source>
</evidence>
<name>M8C484_AEGTA</name>
<keyword evidence="7" id="KW-0433">Leucine-rich repeat</keyword>
<keyword evidence="13" id="KW-0418">Kinase</keyword>
<evidence type="ECO:0000256" key="18">
    <source>
        <dbReference type="ARBA" id="ARBA00023180"/>
    </source>
</evidence>
<dbReference type="Gene3D" id="3.80.10.10">
    <property type="entry name" value="Ribonuclease Inhibitor"/>
    <property type="match status" value="4"/>
</dbReference>
<reference evidence="22" key="1">
    <citation type="submission" date="2015-06" db="UniProtKB">
        <authorList>
            <consortium name="EnsemblPlants"/>
        </authorList>
    </citation>
    <scope>IDENTIFICATION</scope>
</reference>
<evidence type="ECO:0000256" key="3">
    <source>
        <dbReference type="ARBA" id="ARBA00012513"/>
    </source>
</evidence>
<comment type="subcellular location">
    <subcellularLocation>
        <location evidence="1">Cell membrane</location>
        <topology evidence="1">Single-pass type I membrane protein</topology>
    </subcellularLocation>
</comment>
<dbReference type="FunFam" id="3.80.10.10:FF:000288">
    <property type="entry name" value="LRR receptor-like serine/threonine-protein kinase EFR"/>
    <property type="match status" value="1"/>
</dbReference>
<keyword evidence="16" id="KW-0472">Membrane</keyword>
<keyword evidence="18" id="KW-0325">Glycoprotein</keyword>
<evidence type="ECO:0000256" key="4">
    <source>
        <dbReference type="ARBA" id="ARBA00022475"/>
    </source>
</evidence>
<dbReference type="SUPFAM" id="SSF56112">
    <property type="entry name" value="Protein kinase-like (PK-like)"/>
    <property type="match status" value="1"/>
</dbReference>
<organism evidence="22">
    <name type="scientific">Aegilops tauschii</name>
    <name type="common">Tausch's goatgrass</name>
    <name type="synonym">Aegilops squarrosa</name>
    <dbReference type="NCBI Taxonomy" id="37682"/>
    <lineage>
        <taxon>Eukaryota</taxon>
        <taxon>Viridiplantae</taxon>
        <taxon>Streptophyta</taxon>
        <taxon>Embryophyta</taxon>
        <taxon>Tracheophyta</taxon>
        <taxon>Spermatophyta</taxon>
        <taxon>Magnoliopsida</taxon>
        <taxon>Liliopsida</taxon>
        <taxon>Poales</taxon>
        <taxon>Poaceae</taxon>
        <taxon>BOP clade</taxon>
        <taxon>Pooideae</taxon>
        <taxon>Triticodae</taxon>
        <taxon>Triticeae</taxon>
        <taxon>Triticinae</taxon>
        <taxon>Aegilops</taxon>
    </lineage>
</organism>
<dbReference type="GO" id="GO:0004674">
    <property type="term" value="F:protein serine/threonine kinase activity"/>
    <property type="evidence" value="ECO:0007669"/>
    <property type="project" value="UniProtKB-KW"/>
</dbReference>
<dbReference type="AlphaFoldDB" id="M8C484"/>
<evidence type="ECO:0000256" key="14">
    <source>
        <dbReference type="ARBA" id="ARBA00022840"/>
    </source>
</evidence>
<dbReference type="FunFam" id="3.80.10.10:FF:000275">
    <property type="entry name" value="Leucine-rich repeat receptor-like protein kinase"/>
    <property type="match status" value="1"/>
</dbReference>
<dbReference type="InterPro" id="IPR003591">
    <property type="entry name" value="Leu-rich_rpt_typical-subtyp"/>
</dbReference>
<keyword evidence="10" id="KW-0732">Signal</keyword>
<dbReference type="Pfam" id="PF00560">
    <property type="entry name" value="LRR_1"/>
    <property type="match status" value="7"/>
</dbReference>
<dbReference type="SMART" id="SM00369">
    <property type="entry name" value="LRR_TYP"/>
    <property type="match status" value="8"/>
</dbReference>
<evidence type="ECO:0000256" key="17">
    <source>
        <dbReference type="ARBA" id="ARBA00023170"/>
    </source>
</evidence>
<dbReference type="PROSITE" id="PS00108">
    <property type="entry name" value="PROTEIN_KINASE_ST"/>
    <property type="match status" value="1"/>
</dbReference>
<dbReference type="SMART" id="SM00220">
    <property type="entry name" value="S_TKc"/>
    <property type="match status" value="1"/>
</dbReference>
<keyword evidence="9" id="KW-0812">Transmembrane</keyword>
<dbReference type="ExpressionAtlas" id="M8C484">
    <property type="expression patterns" value="baseline"/>
</dbReference>
<feature type="domain" description="Protein kinase" evidence="21">
    <location>
        <begin position="856"/>
        <end position="1172"/>
    </location>
</feature>
<dbReference type="InterPro" id="IPR013210">
    <property type="entry name" value="LRR_N_plant-typ"/>
</dbReference>
<evidence type="ECO:0000259" key="21">
    <source>
        <dbReference type="PROSITE" id="PS50011"/>
    </source>
</evidence>
<dbReference type="InterPro" id="IPR000719">
    <property type="entry name" value="Prot_kinase_dom"/>
</dbReference>
<keyword evidence="11" id="KW-0677">Repeat</keyword>
<dbReference type="GO" id="GO:0005524">
    <property type="term" value="F:ATP binding"/>
    <property type="evidence" value="ECO:0007669"/>
    <property type="project" value="UniProtKB-KW"/>
</dbReference>